<evidence type="ECO:0000256" key="3">
    <source>
        <dbReference type="ARBA" id="ARBA00022833"/>
    </source>
</evidence>
<accession>A0ABD1LJJ6</accession>
<dbReference type="Pfam" id="PF00533">
    <property type="entry name" value="BRCT"/>
    <property type="match status" value="1"/>
</dbReference>
<comment type="caution">
    <text evidence="8">The sequence shown here is derived from an EMBL/GenBank/DDBJ whole genome shotgun (WGS) entry which is preliminary data.</text>
</comment>
<feature type="region of interest" description="Disordered" evidence="5">
    <location>
        <begin position="900"/>
        <end position="958"/>
    </location>
</feature>
<feature type="compositionally biased region" description="Basic and acidic residues" evidence="5">
    <location>
        <begin position="835"/>
        <end position="851"/>
    </location>
</feature>
<keyword evidence="9" id="KW-1185">Reference proteome</keyword>
<feature type="compositionally biased region" description="Polar residues" evidence="5">
    <location>
        <begin position="456"/>
        <end position="474"/>
    </location>
</feature>
<evidence type="ECO:0000256" key="4">
    <source>
        <dbReference type="PROSITE-ProRule" id="PRU00146"/>
    </source>
</evidence>
<feature type="region of interest" description="Disordered" evidence="5">
    <location>
        <begin position="202"/>
        <end position="284"/>
    </location>
</feature>
<feature type="domain" description="BRCT" evidence="7">
    <location>
        <begin position="6"/>
        <end position="96"/>
    </location>
</feature>
<dbReference type="EMBL" id="JBGMDY010000009">
    <property type="protein sequence ID" value="KAL2323700.1"/>
    <property type="molecule type" value="Genomic_DNA"/>
</dbReference>
<dbReference type="SMART" id="SM00249">
    <property type="entry name" value="PHD"/>
    <property type="match status" value="1"/>
</dbReference>
<dbReference type="SUPFAM" id="SSF52113">
    <property type="entry name" value="BRCT domain"/>
    <property type="match status" value="3"/>
</dbReference>
<dbReference type="GO" id="GO:0008270">
    <property type="term" value="F:zinc ion binding"/>
    <property type="evidence" value="ECO:0007669"/>
    <property type="project" value="UniProtKB-KW"/>
</dbReference>
<protein>
    <recommendedName>
        <fullName evidence="10">BRCT domain-containing protein</fullName>
    </recommendedName>
</protein>
<evidence type="ECO:0000256" key="1">
    <source>
        <dbReference type="ARBA" id="ARBA00022723"/>
    </source>
</evidence>
<evidence type="ECO:0000259" key="6">
    <source>
        <dbReference type="PROSITE" id="PS50016"/>
    </source>
</evidence>
<feature type="region of interest" description="Disordered" evidence="5">
    <location>
        <begin position="677"/>
        <end position="697"/>
    </location>
</feature>
<feature type="domain" description="PHD-type" evidence="6">
    <location>
        <begin position="1226"/>
        <end position="1282"/>
    </location>
</feature>
<evidence type="ECO:0000259" key="7">
    <source>
        <dbReference type="PROSITE" id="PS50172"/>
    </source>
</evidence>
<feature type="compositionally biased region" description="Basic and acidic residues" evidence="5">
    <location>
        <begin position="310"/>
        <end position="325"/>
    </location>
</feature>
<gene>
    <name evidence="8" type="ORF">Fmac_028079</name>
</gene>
<feature type="region of interest" description="Disordered" evidence="5">
    <location>
        <begin position="453"/>
        <end position="477"/>
    </location>
</feature>
<dbReference type="PANTHER" id="PTHR47181:SF2">
    <property type="entry name" value="BRCA1 C TERMINUS DOMAIN CONTAINING PROTEIN, EXPRESSED"/>
    <property type="match status" value="1"/>
</dbReference>
<feature type="compositionally biased region" description="Polar residues" evidence="5">
    <location>
        <begin position="253"/>
        <end position="284"/>
    </location>
</feature>
<evidence type="ECO:0000256" key="5">
    <source>
        <dbReference type="SAM" id="MobiDB-lite"/>
    </source>
</evidence>
<organism evidence="8 9">
    <name type="scientific">Flemingia macrophylla</name>
    <dbReference type="NCBI Taxonomy" id="520843"/>
    <lineage>
        <taxon>Eukaryota</taxon>
        <taxon>Viridiplantae</taxon>
        <taxon>Streptophyta</taxon>
        <taxon>Embryophyta</taxon>
        <taxon>Tracheophyta</taxon>
        <taxon>Spermatophyta</taxon>
        <taxon>Magnoliopsida</taxon>
        <taxon>eudicotyledons</taxon>
        <taxon>Gunneridae</taxon>
        <taxon>Pentapetalae</taxon>
        <taxon>rosids</taxon>
        <taxon>fabids</taxon>
        <taxon>Fabales</taxon>
        <taxon>Fabaceae</taxon>
        <taxon>Papilionoideae</taxon>
        <taxon>50 kb inversion clade</taxon>
        <taxon>NPAAA clade</taxon>
        <taxon>indigoferoid/millettioid clade</taxon>
        <taxon>Phaseoleae</taxon>
        <taxon>Flemingia</taxon>
    </lineage>
</organism>
<proteinExistence type="predicted"/>
<dbReference type="Pfam" id="PF12738">
    <property type="entry name" value="PTCB-BRCT"/>
    <property type="match status" value="1"/>
</dbReference>
<feature type="domain" description="BRCT" evidence="7">
    <location>
        <begin position="984"/>
        <end position="1066"/>
    </location>
</feature>
<dbReference type="PROSITE" id="PS50172">
    <property type="entry name" value="BRCT"/>
    <property type="match status" value="3"/>
</dbReference>
<dbReference type="PANTHER" id="PTHR47181">
    <property type="entry name" value="BRCA1 C TERMINUS DOMAIN CONTAINING PROTEIN, EXPRESSED"/>
    <property type="match status" value="1"/>
</dbReference>
<evidence type="ECO:0000313" key="9">
    <source>
        <dbReference type="Proteomes" id="UP001603857"/>
    </source>
</evidence>
<feature type="compositionally biased region" description="Acidic residues" evidence="5">
    <location>
        <begin position="688"/>
        <end position="697"/>
    </location>
</feature>
<dbReference type="InterPro" id="IPR013083">
    <property type="entry name" value="Znf_RING/FYVE/PHD"/>
</dbReference>
<feature type="region of interest" description="Disordered" evidence="5">
    <location>
        <begin position="835"/>
        <end position="879"/>
    </location>
</feature>
<evidence type="ECO:0000256" key="2">
    <source>
        <dbReference type="ARBA" id="ARBA00022771"/>
    </source>
</evidence>
<keyword evidence="1" id="KW-0479">Metal-binding</keyword>
<feature type="domain" description="BRCT" evidence="7">
    <location>
        <begin position="109"/>
        <end position="193"/>
    </location>
</feature>
<feature type="compositionally biased region" description="Acidic residues" evidence="5">
    <location>
        <begin position="202"/>
        <end position="213"/>
    </location>
</feature>
<dbReference type="InterPro" id="IPR001965">
    <property type="entry name" value="Znf_PHD"/>
</dbReference>
<dbReference type="CDD" id="cd17738">
    <property type="entry name" value="BRCT_TopBP1_rpt7"/>
    <property type="match status" value="1"/>
</dbReference>
<dbReference type="SUPFAM" id="SSF57903">
    <property type="entry name" value="FYVE/PHD zinc finger"/>
    <property type="match status" value="1"/>
</dbReference>
<dbReference type="InterPro" id="IPR019787">
    <property type="entry name" value="Znf_PHD-finger"/>
</dbReference>
<dbReference type="Gene3D" id="3.30.40.10">
    <property type="entry name" value="Zinc/RING finger domain, C3HC4 (zinc finger)"/>
    <property type="match status" value="1"/>
</dbReference>
<feature type="compositionally biased region" description="Basic and acidic residues" evidence="5">
    <location>
        <begin position="909"/>
        <end position="931"/>
    </location>
</feature>
<keyword evidence="2 4" id="KW-0863">Zinc-finger</keyword>
<evidence type="ECO:0008006" key="10">
    <source>
        <dbReference type="Google" id="ProtNLM"/>
    </source>
</evidence>
<dbReference type="InterPro" id="IPR001357">
    <property type="entry name" value="BRCT_dom"/>
</dbReference>
<dbReference type="InterPro" id="IPR044254">
    <property type="entry name" value="At4g02110-like"/>
</dbReference>
<dbReference type="InterPro" id="IPR036420">
    <property type="entry name" value="BRCT_dom_sf"/>
</dbReference>
<dbReference type="InterPro" id="IPR011011">
    <property type="entry name" value="Znf_FYVE_PHD"/>
</dbReference>
<feature type="region of interest" description="Disordered" evidence="5">
    <location>
        <begin position="503"/>
        <end position="523"/>
    </location>
</feature>
<reference evidence="8 9" key="1">
    <citation type="submission" date="2024-08" db="EMBL/GenBank/DDBJ databases">
        <title>Insights into the chromosomal genome structure of Flemingia macrophylla.</title>
        <authorList>
            <person name="Ding Y."/>
            <person name="Zhao Y."/>
            <person name="Bi W."/>
            <person name="Wu M."/>
            <person name="Zhao G."/>
            <person name="Gong Y."/>
            <person name="Li W."/>
            <person name="Zhang P."/>
        </authorList>
    </citation>
    <scope>NUCLEOTIDE SEQUENCE [LARGE SCALE GENOMIC DNA]</scope>
    <source>
        <strain evidence="8">DYQJB</strain>
        <tissue evidence="8">Leaf</tissue>
    </source>
</reference>
<feature type="region of interest" description="Disordered" evidence="5">
    <location>
        <begin position="296"/>
        <end position="342"/>
    </location>
</feature>
<feature type="region of interest" description="Disordered" evidence="5">
    <location>
        <begin position="743"/>
        <end position="772"/>
    </location>
</feature>
<dbReference type="SMART" id="SM00292">
    <property type="entry name" value="BRCT"/>
    <property type="match status" value="4"/>
</dbReference>
<dbReference type="Pfam" id="PF00628">
    <property type="entry name" value="PHD"/>
    <property type="match status" value="1"/>
</dbReference>
<keyword evidence="3" id="KW-0862">Zinc</keyword>
<feature type="compositionally biased region" description="Basic residues" evidence="5">
    <location>
        <begin position="757"/>
        <end position="767"/>
    </location>
</feature>
<dbReference type="Proteomes" id="UP001603857">
    <property type="component" value="Unassembled WGS sequence"/>
</dbReference>
<dbReference type="PROSITE" id="PS50016">
    <property type="entry name" value="ZF_PHD_2"/>
    <property type="match status" value="1"/>
</dbReference>
<sequence>MVEAGYSSRVFRGVRFVLRGFSSVAESQIRSKLVSGGGVDVGQYGGSCTHVIVDKIAYDDPVCVAARHDRKTLVTALWVDHSADIGMLVDAASVMYRPLKDLDGIPGAKDLIMCLTGYLRQDRDDIMTMVRLMGAQFSKPLVANKVTHLICYKFEGEKYELAKRLGTIKLVNHRWLEDCLKEWVLLPEEKYNKSGFELEMLEEEAKDSEEEAEDSKLGQSGERNRKQSPLCSKFDIAATPGSSRSAGEASNALPESTGPQVLPNVNNSENSLTIPGNKNKTNQDLSFHKVDSKFQAPDVSRDSTPCLLPDKNEKISESKNVDFPKAHGNMGHTSSSGQKPHLHDETLESRQLVSDLRSNSAIAAGIAHSNENVSTSHSRKNQRGFILPRILDESAGREGSNCKNSEGIKSASVEVSGKGNDFIKVDEPISLLPQKRKNEASTKFISRKMTAGTKISIPSPNGNSQGLKVTSQVDQPPETDDYISIGKDGINNSNACLVSKPSGSTSNSLAFDEPLSRNASPESAQCDNVYLNSPQTDVQRFSVSKANGKLGSTGSGMQQVDGNEAEQHNGMKNLDCSSLGNKKCNVESSGCTDLDFSKQESIKLTRKLPRKKSVAKRNLGSKSKVSFTAKENKALSLNKTILQGDVTFSGGSKEILTGDVKMHQGCSRILDETMCKSGGDTSDKTELLDDETEAPDDKCEDELGIALEESVHLSKNPDTATNKKSEAICPTTISEEAMPLKKRTNKVEKQKSSSLAVKHHSKKHPGGKAKATFSKYVEDAGDLPEFMDDETEAPDDKCEDELQMALDEESAHLSKKPNAATEEKSVAICPATKFEEAMRYKEGTNKTERQKPSSGAVKHQARKRPPSKAKAAVTKELSKSKAPVSEKIFYEMRHEPDIGTVEDMSLPVDKNDHSSVPRNKSENLAEEKENIPIDGEQDLVYGRSNDKPTVKSSVRPAKTKSRKLGLNPFVSESNTRVKSEASCFILSGHRLQRKEFQQVIKRLKGRVCRDSHNWSYQATHFIVPDPIRRTEKFFAAAASGRWILKTDFLTDSSQAGKFLPEEPYEWHKNGLSEDGAINMEAPRKWRLLRERTGHGAFYGMRIVIYGDCMVPPLDTLKRVIKAGDGTILATSPPYTRLLGTGIDYAVVSPGMPRVDMWVQEFLKHEIPCVVADYLVEYVCKAGFSLERHVLYGTHGWAERSFDKLKSRAEEIVEEVIYPEASSESDDIICQVCGSRDRGDVMLICGDESGSVGCGVGTHIDCCDPPLLNVPDEDWFCPDCTSTLNNPGKRKKSSSKTAF</sequence>
<name>A0ABD1LJJ6_9FABA</name>
<dbReference type="Gene3D" id="3.40.50.10190">
    <property type="entry name" value="BRCT domain"/>
    <property type="match status" value="4"/>
</dbReference>
<evidence type="ECO:0000313" key="8">
    <source>
        <dbReference type="EMBL" id="KAL2323700.1"/>
    </source>
</evidence>